<dbReference type="AlphaFoldDB" id="A0A921Z9T1"/>
<dbReference type="EC" id="3.1.1.-" evidence="6"/>
<evidence type="ECO:0000256" key="4">
    <source>
        <dbReference type="ARBA" id="ARBA00023157"/>
    </source>
</evidence>
<evidence type="ECO:0000256" key="1">
    <source>
        <dbReference type="ARBA" id="ARBA00005964"/>
    </source>
</evidence>
<keyword evidence="5" id="KW-0325">Glycoprotein</keyword>
<sequence>MLVQMNYKLVPIIFFILQHVDGSARIDPLVDTKVGLIRGLRAANGEYSMFMGIPYATVNIVNPFGPSIPHPGFNDTFEAFDDSAICPQIEEFHKTITGNLDCLHLNIYVPNSATSKNRLPVLVWIYGGGFSIGFSGRYLYGPRYLIRHDIILVTINYRLGPYGFMCLDTPEVPGNQGLKDQQLALKWIKNNIESFGGDVNEITIFGESAGSASVDFHLHCSNEKLFDKIILQSGSVIGPWVITEPDRAAPLKLAAYLGFATEDTAEALSFLSSVDTNLIIAATSDLSLSFGACVEQEYENVDRFITENPININVPRAKNTPILIGYNNDEWLANNVNKEPEYFDGLNIFRDNLANYFSFDNEELQEMEQIVRHFYNGDEPLDVNAKRNFINFESDFYFNHPTERTISRYLDSGATNVFYYVFSYVGGRNFVKDRHNITVGGAAHADEIGYLFDISYMTEESTLEDQLIIDRMTTLWTNFVKYGNPTVETSDIIPVIWPPVTEDKRHYLDIDTDMKVKQRPFSNRMAFWDLFYKLNYKYVNGYRENLIRQPMCENCIK</sequence>
<evidence type="ECO:0000256" key="2">
    <source>
        <dbReference type="ARBA" id="ARBA00022487"/>
    </source>
</evidence>
<dbReference type="InterPro" id="IPR029058">
    <property type="entry name" value="AB_hydrolase_fold"/>
</dbReference>
<evidence type="ECO:0000313" key="8">
    <source>
        <dbReference type="EMBL" id="KAG6453144.1"/>
    </source>
</evidence>
<evidence type="ECO:0000256" key="6">
    <source>
        <dbReference type="RuleBase" id="RU361235"/>
    </source>
</evidence>
<dbReference type="PANTHER" id="PTHR43142:SF1">
    <property type="entry name" value="CARBOXYLIC ESTER HYDROLASE"/>
    <property type="match status" value="1"/>
</dbReference>
<reference evidence="8" key="1">
    <citation type="journal article" date="2016" name="Insect Biochem. Mol. Biol.">
        <title>Multifaceted biological insights from a draft genome sequence of the tobacco hornworm moth, Manduca sexta.</title>
        <authorList>
            <person name="Kanost M.R."/>
            <person name="Arrese E.L."/>
            <person name="Cao X."/>
            <person name="Chen Y.R."/>
            <person name="Chellapilla S."/>
            <person name="Goldsmith M.R."/>
            <person name="Grosse-Wilde E."/>
            <person name="Heckel D.G."/>
            <person name="Herndon N."/>
            <person name="Jiang H."/>
            <person name="Papanicolaou A."/>
            <person name="Qu J."/>
            <person name="Soulages J.L."/>
            <person name="Vogel H."/>
            <person name="Walters J."/>
            <person name="Waterhouse R.M."/>
            <person name="Ahn S.J."/>
            <person name="Almeida F.C."/>
            <person name="An C."/>
            <person name="Aqrawi P."/>
            <person name="Bretschneider A."/>
            <person name="Bryant W.B."/>
            <person name="Bucks S."/>
            <person name="Chao H."/>
            <person name="Chevignon G."/>
            <person name="Christen J.M."/>
            <person name="Clarke D.F."/>
            <person name="Dittmer N.T."/>
            <person name="Ferguson L.C.F."/>
            <person name="Garavelou S."/>
            <person name="Gordon K.H.J."/>
            <person name="Gunaratna R.T."/>
            <person name="Han Y."/>
            <person name="Hauser F."/>
            <person name="He Y."/>
            <person name="Heidel-Fischer H."/>
            <person name="Hirsh A."/>
            <person name="Hu Y."/>
            <person name="Jiang H."/>
            <person name="Kalra D."/>
            <person name="Klinner C."/>
            <person name="Konig C."/>
            <person name="Kovar C."/>
            <person name="Kroll A.R."/>
            <person name="Kuwar S.S."/>
            <person name="Lee S.L."/>
            <person name="Lehman R."/>
            <person name="Li K."/>
            <person name="Li Z."/>
            <person name="Liang H."/>
            <person name="Lovelace S."/>
            <person name="Lu Z."/>
            <person name="Mansfield J.H."/>
            <person name="McCulloch K.J."/>
            <person name="Mathew T."/>
            <person name="Morton B."/>
            <person name="Muzny D.M."/>
            <person name="Neunemann D."/>
            <person name="Ongeri F."/>
            <person name="Pauchet Y."/>
            <person name="Pu L.L."/>
            <person name="Pyrousis I."/>
            <person name="Rao X.J."/>
            <person name="Redding A."/>
            <person name="Roesel C."/>
            <person name="Sanchez-Gracia A."/>
            <person name="Schaack S."/>
            <person name="Shukla A."/>
            <person name="Tetreau G."/>
            <person name="Wang Y."/>
            <person name="Xiong G.H."/>
            <person name="Traut W."/>
            <person name="Walsh T.K."/>
            <person name="Worley K.C."/>
            <person name="Wu D."/>
            <person name="Wu W."/>
            <person name="Wu Y.Q."/>
            <person name="Zhang X."/>
            <person name="Zou Z."/>
            <person name="Zucker H."/>
            <person name="Briscoe A.D."/>
            <person name="Burmester T."/>
            <person name="Clem R.J."/>
            <person name="Feyereisen R."/>
            <person name="Grimmelikhuijzen C.J.P."/>
            <person name="Hamodrakas S.J."/>
            <person name="Hansson B.S."/>
            <person name="Huguet E."/>
            <person name="Jermiin L.S."/>
            <person name="Lan Q."/>
            <person name="Lehman H.K."/>
            <person name="Lorenzen M."/>
            <person name="Merzendorfer H."/>
            <person name="Michalopoulos I."/>
            <person name="Morton D.B."/>
            <person name="Muthukrishnan S."/>
            <person name="Oakeshott J.G."/>
            <person name="Palmer W."/>
            <person name="Park Y."/>
            <person name="Passarelli A.L."/>
            <person name="Rozas J."/>
            <person name="Schwartz L.M."/>
            <person name="Smith W."/>
            <person name="Southgate A."/>
            <person name="Vilcinskas A."/>
            <person name="Vogt R."/>
            <person name="Wang P."/>
            <person name="Werren J."/>
            <person name="Yu X.Q."/>
            <person name="Zhou J.J."/>
            <person name="Brown S.J."/>
            <person name="Scherer S.E."/>
            <person name="Richards S."/>
            <person name="Blissard G.W."/>
        </authorList>
    </citation>
    <scope>NUCLEOTIDE SEQUENCE</scope>
</reference>
<dbReference type="Proteomes" id="UP000791440">
    <property type="component" value="Unassembled WGS sequence"/>
</dbReference>
<keyword evidence="4" id="KW-1015">Disulfide bond</keyword>
<proteinExistence type="inferred from homology"/>
<keyword evidence="9" id="KW-1185">Reference proteome</keyword>
<evidence type="ECO:0000256" key="5">
    <source>
        <dbReference type="ARBA" id="ARBA00023180"/>
    </source>
</evidence>
<comment type="similarity">
    <text evidence="1 6">Belongs to the type-B carboxylesterase/lipase family.</text>
</comment>
<dbReference type="Pfam" id="PF00135">
    <property type="entry name" value="COesterase"/>
    <property type="match status" value="1"/>
</dbReference>
<dbReference type="InterPro" id="IPR002018">
    <property type="entry name" value="CarbesteraseB"/>
</dbReference>
<feature type="domain" description="Carboxylesterase type B" evidence="7">
    <location>
        <begin position="27"/>
        <end position="528"/>
    </location>
</feature>
<evidence type="ECO:0000313" key="9">
    <source>
        <dbReference type="Proteomes" id="UP000791440"/>
    </source>
</evidence>
<gene>
    <name evidence="8" type="ORF">O3G_MSEX008011</name>
</gene>
<dbReference type="EMBL" id="JH668437">
    <property type="protein sequence ID" value="KAG6453144.1"/>
    <property type="molecule type" value="Genomic_DNA"/>
</dbReference>
<keyword evidence="3 6" id="KW-0378">Hydrolase</keyword>
<dbReference type="PANTHER" id="PTHR43142">
    <property type="entry name" value="CARBOXYLIC ESTER HYDROLASE"/>
    <property type="match status" value="1"/>
</dbReference>
<name>A0A921Z9T1_MANSE</name>
<dbReference type="SUPFAM" id="SSF53474">
    <property type="entry name" value="alpha/beta-Hydrolases"/>
    <property type="match status" value="1"/>
</dbReference>
<comment type="caution">
    <text evidence="8">The sequence shown here is derived from an EMBL/GenBank/DDBJ whole genome shotgun (WGS) entry which is preliminary data.</text>
</comment>
<organism evidence="8 9">
    <name type="scientific">Manduca sexta</name>
    <name type="common">Tobacco hawkmoth</name>
    <name type="synonym">Tobacco hornworm</name>
    <dbReference type="NCBI Taxonomy" id="7130"/>
    <lineage>
        <taxon>Eukaryota</taxon>
        <taxon>Metazoa</taxon>
        <taxon>Ecdysozoa</taxon>
        <taxon>Arthropoda</taxon>
        <taxon>Hexapoda</taxon>
        <taxon>Insecta</taxon>
        <taxon>Pterygota</taxon>
        <taxon>Neoptera</taxon>
        <taxon>Endopterygota</taxon>
        <taxon>Lepidoptera</taxon>
        <taxon>Glossata</taxon>
        <taxon>Ditrysia</taxon>
        <taxon>Bombycoidea</taxon>
        <taxon>Sphingidae</taxon>
        <taxon>Sphinginae</taxon>
        <taxon>Sphingini</taxon>
        <taxon>Manduca</taxon>
    </lineage>
</organism>
<keyword evidence="2" id="KW-0719">Serine esterase</keyword>
<accession>A0A921Z9T1</accession>
<protein>
    <recommendedName>
        <fullName evidence="6">Carboxylic ester hydrolase</fullName>
        <ecNumber evidence="6">3.1.1.-</ecNumber>
    </recommendedName>
</protein>
<evidence type="ECO:0000256" key="3">
    <source>
        <dbReference type="ARBA" id="ARBA00022801"/>
    </source>
</evidence>
<dbReference type="Gene3D" id="3.40.50.1820">
    <property type="entry name" value="alpha/beta hydrolase"/>
    <property type="match status" value="1"/>
</dbReference>
<dbReference type="PROSITE" id="PS00122">
    <property type="entry name" value="CARBOXYLESTERASE_B_1"/>
    <property type="match status" value="1"/>
</dbReference>
<evidence type="ECO:0000259" key="7">
    <source>
        <dbReference type="Pfam" id="PF00135"/>
    </source>
</evidence>
<reference evidence="8" key="2">
    <citation type="submission" date="2020-12" db="EMBL/GenBank/DDBJ databases">
        <authorList>
            <person name="Kanost M."/>
        </authorList>
    </citation>
    <scope>NUCLEOTIDE SEQUENCE</scope>
</reference>
<dbReference type="GO" id="GO:0052689">
    <property type="term" value="F:carboxylic ester hydrolase activity"/>
    <property type="evidence" value="ECO:0007669"/>
    <property type="project" value="UniProtKB-KW"/>
</dbReference>
<dbReference type="InterPro" id="IPR019826">
    <property type="entry name" value="Carboxylesterase_B_AS"/>
</dbReference>